<dbReference type="RefSeq" id="XP_013390788.1">
    <property type="nucleotide sequence ID" value="XM_013535334.1"/>
</dbReference>
<feature type="transmembrane region" description="Helical" evidence="1">
    <location>
        <begin position="64"/>
        <end position="85"/>
    </location>
</feature>
<name>A0A1S3HXQ0_LINAN</name>
<keyword evidence="2" id="KW-1185">Reference proteome</keyword>
<dbReference type="InParanoid" id="A0A1S3HXQ0"/>
<dbReference type="GeneID" id="106159134"/>
<dbReference type="KEGG" id="lak:106159134"/>
<protein>
    <submittedName>
        <fullName evidence="3">Uncharacterized protein LOC106159134</fullName>
    </submittedName>
</protein>
<dbReference type="AlphaFoldDB" id="A0A1S3HXQ0"/>
<reference evidence="3" key="1">
    <citation type="submission" date="2025-08" db="UniProtKB">
        <authorList>
            <consortium name="RefSeq"/>
        </authorList>
    </citation>
    <scope>IDENTIFICATION</scope>
    <source>
        <tissue evidence="3">Gonads</tissue>
    </source>
</reference>
<evidence type="ECO:0000313" key="2">
    <source>
        <dbReference type="Proteomes" id="UP000085678"/>
    </source>
</evidence>
<gene>
    <name evidence="3" type="primary">LOC106159134</name>
</gene>
<evidence type="ECO:0000256" key="1">
    <source>
        <dbReference type="SAM" id="Phobius"/>
    </source>
</evidence>
<sequence length="118" mass="13823">MAALARVISWRIGTNYMKMFRVPARGNKIMRYEDGTTKKFMEFQEELQMYDPSKMFPRLRRASALDQAGLSVGIILAGCVLALSYDYQDNFTNMKKDPEYIIIKTEKYNRQIEAFEPF</sequence>
<keyword evidence="1" id="KW-0812">Transmembrane</keyword>
<organism evidence="2 3">
    <name type="scientific">Lingula anatina</name>
    <name type="common">Brachiopod</name>
    <name type="synonym">Lingula unguis</name>
    <dbReference type="NCBI Taxonomy" id="7574"/>
    <lineage>
        <taxon>Eukaryota</taxon>
        <taxon>Metazoa</taxon>
        <taxon>Spiralia</taxon>
        <taxon>Lophotrochozoa</taxon>
        <taxon>Brachiopoda</taxon>
        <taxon>Linguliformea</taxon>
        <taxon>Lingulata</taxon>
        <taxon>Lingulida</taxon>
        <taxon>Linguloidea</taxon>
        <taxon>Lingulidae</taxon>
        <taxon>Lingula</taxon>
    </lineage>
</organism>
<evidence type="ECO:0000313" key="3">
    <source>
        <dbReference type="RefSeq" id="XP_013390788.1"/>
    </source>
</evidence>
<keyword evidence="1" id="KW-0472">Membrane</keyword>
<dbReference type="Proteomes" id="UP000085678">
    <property type="component" value="Unplaced"/>
</dbReference>
<accession>A0A1S3HXQ0</accession>
<proteinExistence type="predicted"/>
<keyword evidence="1" id="KW-1133">Transmembrane helix</keyword>